<sequence>MCTSPCWPGAIITGRYRKWSIICFRFFSPDGARAGELTAGQQQQLALARALMPKPELLILDEPTAGLLPAAAQEFGHILRRMQHEFGLTLLLVEQQLPLGVLTGDRYYLLEGGRNVDQGLLDEQDNALIQGYLAS</sequence>
<keyword evidence="2" id="KW-0813">Transport</keyword>
<dbReference type="SUPFAM" id="SSF52540">
    <property type="entry name" value="P-loop containing nucleoside triphosphate hydrolases"/>
    <property type="match status" value="1"/>
</dbReference>
<evidence type="ECO:0000256" key="1">
    <source>
        <dbReference type="ARBA" id="ARBA00005417"/>
    </source>
</evidence>
<evidence type="ECO:0000256" key="2">
    <source>
        <dbReference type="ARBA" id="ARBA00022448"/>
    </source>
</evidence>
<keyword evidence="3" id="KW-0029">Amino-acid transport</keyword>
<evidence type="ECO:0000313" key="6">
    <source>
        <dbReference type="Proteomes" id="UP000811282"/>
    </source>
</evidence>
<dbReference type="InterPro" id="IPR003439">
    <property type="entry name" value="ABC_transporter-like_ATP-bd"/>
</dbReference>
<dbReference type="PANTHER" id="PTHR43820">
    <property type="entry name" value="HIGH-AFFINITY BRANCHED-CHAIN AMINO ACID TRANSPORT ATP-BINDING PROTEIN LIVF"/>
    <property type="match status" value="1"/>
</dbReference>
<dbReference type="Gene3D" id="3.40.50.300">
    <property type="entry name" value="P-loop containing nucleotide triphosphate hydrolases"/>
    <property type="match status" value="1"/>
</dbReference>
<comment type="caution">
    <text evidence="5">The sequence shown here is derived from an EMBL/GenBank/DDBJ whole genome shotgun (WGS) entry which is preliminary data.</text>
</comment>
<comment type="similarity">
    <text evidence="1">Belongs to the ABC transporter superfamily.</text>
</comment>
<dbReference type="EMBL" id="JAFJYC010000002">
    <property type="protein sequence ID" value="MBT9433399.1"/>
    <property type="molecule type" value="Genomic_DNA"/>
</dbReference>
<feature type="domain" description="ABC transporter" evidence="4">
    <location>
        <begin position="33"/>
        <end position="65"/>
    </location>
</feature>
<dbReference type="InterPro" id="IPR052156">
    <property type="entry name" value="BCAA_Transport_ATP-bd_LivF"/>
</dbReference>
<evidence type="ECO:0000313" key="5">
    <source>
        <dbReference type="EMBL" id="MBT9433399.1"/>
    </source>
</evidence>
<evidence type="ECO:0000259" key="4">
    <source>
        <dbReference type="Pfam" id="PF00005"/>
    </source>
</evidence>
<dbReference type="GO" id="GO:0005524">
    <property type="term" value="F:ATP binding"/>
    <property type="evidence" value="ECO:0007669"/>
    <property type="project" value="UniProtKB-KW"/>
</dbReference>
<proteinExistence type="inferred from homology"/>
<organism evidence="5 6">
    <name type="scientific">Candidatus Sodalis endolongispinus</name>
    <dbReference type="NCBI Taxonomy" id="2812662"/>
    <lineage>
        <taxon>Bacteria</taxon>
        <taxon>Pseudomonadati</taxon>
        <taxon>Pseudomonadota</taxon>
        <taxon>Gammaproteobacteria</taxon>
        <taxon>Enterobacterales</taxon>
        <taxon>Bruguierivoracaceae</taxon>
        <taxon>Sodalis</taxon>
    </lineage>
</organism>
<dbReference type="InterPro" id="IPR027417">
    <property type="entry name" value="P-loop_NTPase"/>
</dbReference>
<gene>
    <name evidence="5" type="ORF">JZM24_17160</name>
</gene>
<protein>
    <submittedName>
        <fullName evidence="5">ATP-binding cassette domain-containing protein</fullName>
    </submittedName>
</protein>
<name>A0ABS5YEN0_9GAMM</name>
<accession>A0ABS5YEN0</accession>
<dbReference type="PANTHER" id="PTHR43820:SF5">
    <property type="entry name" value="HIGH-AFFINITY BRANCHED-CHAIN AMINO ACID TRANSPORT ATP-BINDING PROTEIN"/>
    <property type="match status" value="1"/>
</dbReference>
<keyword evidence="5" id="KW-0547">Nucleotide-binding</keyword>
<keyword evidence="5" id="KW-0067">ATP-binding</keyword>
<evidence type="ECO:0000256" key="3">
    <source>
        <dbReference type="ARBA" id="ARBA00022970"/>
    </source>
</evidence>
<keyword evidence="6" id="KW-1185">Reference proteome</keyword>
<reference evidence="5 6" key="1">
    <citation type="journal article" date="2021" name="Genome Biol. Evol.">
        <title>The evolution of interdependence in a four-way mealybug symbiosis.</title>
        <authorList>
            <person name="Garber A.I."/>
            <person name="Kupper M."/>
            <person name="Laetsch D.R."/>
            <person name="Weldon S.R."/>
            <person name="Ladinsky M.S."/>
            <person name="Bjorkman P.J."/>
            <person name="McCutcheon J.P."/>
        </authorList>
    </citation>
    <scope>NUCLEOTIDE SEQUENCE [LARGE SCALE GENOMIC DNA]</scope>
    <source>
        <strain evidence="5">SOD</strain>
    </source>
</reference>
<dbReference type="Pfam" id="PF00005">
    <property type="entry name" value="ABC_tran"/>
    <property type="match status" value="1"/>
</dbReference>
<dbReference type="Proteomes" id="UP000811282">
    <property type="component" value="Unassembled WGS sequence"/>
</dbReference>